<protein>
    <submittedName>
        <fullName evidence="1">Uncharacterized protein</fullName>
    </submittedName>
</protein>
<dbReference type="InParanoid" id="A0A078AD54"/>
<organism evidence="1 2">
    <name type="scientific">Stylonychia lemnae</name>
    <name type="common">Ciliate</name>
    <dbReference type="NCBI Taxonomy" id="5949"/>
    <lineage>
        <taxon>Eukaryota</taxon>
        <taxon>Sar</taxon>
        <taxon>Alveolata</taxon>
        <taxon>Ciliophora</taxon>
        <taxon>Intramacronucleata</taxon>
        <taxon>Spirotrichea</taxon>
        <taxon>Stichotrichia</taxon>
        <taxon>Sporadotrichida</taxon>
        <taxon>Oxytrichidae</taxon>
        <taxon>Stylonychinae</taxon>
        <taxon>Stylonychia</taxon>
    </lineage>
</organism>
<sequence length="90" mass="10422">MFSRLQVLIQHKQQPILSPLEIKGDIFVNKTKRRAFSEENDSLALENYSQKQDETSTMGSSSVMLTEFMQELVKLPEFEDEDIKNIKISV</sequence>
<dbReference type="Proteomes" id="UP000039865">
    <property type="component" value="Unassembled WGS sequence"/>
</dbReference>
<gene>
    <name evidence="1" type="primary">Contig7915.g396</name>
    <name evidence="1" type="ORF">STYLEM_9165</name>
</gene>
<accession>A0A078AD54</accession>
<dbReference type="AlphaFoldDB" id="A0A078AD54"/>
<keyword evidence="2" id="KW-1185">Reference proteome</keyword>
<evidence type="ECO:0000313" key="1">
    <source>
        <dbReference type="EMBL" id="CDW80169.1"/>
    </source>
</evidence>
<proteinExistence type="predicted"/>
<reference evidence="1 2" key="1">
    <citation type="submission" date="2014-06" db="EMBL/GenBank/DDBJ databases">
        <authorList>
            <person name="Swart Estienne"/>
        </authorList>
    </citation>
    <scope>NUCLEOTIDE SEQUENCE [LARGE SCALE GENOMIC DNA]</scope>
    <source>
        <strain evidence="1 2">130c</strain>
    </source>
</reference>
<name>A0A078AD54_STYLE</name>
<evidence type="ECO:0000313" key="2">
    <source>
        <dbReference type="Proteomes" id="UP000039865"/>
    </source>
</evidence>
<dbReference type="EMBL" id="CCKQ01008704">
    <property type="protein sequence ID" value="CDW80169.1"/>
    <property type="molecule type" value="Genomic_DNA"/>
</dbReference>